<evidence type="ECO:0000313" key="2">
    <source>
        <dbReference type="Proteomes" id="UP000774326"/>
    </source>
</evidence>
<dbReference type="EMBL" id="JAEUBG010000858">
    <property type="protein sequence ID" value="KAH3687392.1"/>
    <property type="molecule type" value="Genomic_DNA"/>
</dbReference>
<accession>A0A9P8QAG5</accession>
<proteinExistence type="predicted"/>
<reference evidence="1" key="2">
    <citation type="submission" date="2021-01" db="EMBL/GenBank/DDBJ databases">
        <authorList>
            <person name="Schikora-Tamarit M.A."/>
        </authorList>
    </citation>
    <scope>NUCLEOTIDE SEQUENCE</scope>
    <source>
        <strain evidence="1">CBS2887</strain>
    </source>
</reference>
<dbReference type="Proteomes" id="UP000774326">
    <property type="component" value="Unassembled WGS sequence"/>
</dbReference>
<reference evidence="1" key="1">
    <citation type="journal article" date="2021" name="Open Biol.">
        <title>Shared evolutionary footprints suggest mitochondrial oxidative damage underlies multiple complex I losses in fungi.</title>
        <authorList>
            <person name="Schikora-Tamarit M.A."/>
            <person name="Marcet-Houben M."/>
            <person name="Nosek J."/>
            <person name="Gabaldon T."/>
        </authorList>
    </citation>
    <scope>NUCLEOTIDE SEQUENCE</scope>
    <source>
        <strain evidence="1">CBS2887</strain>
    </source>
</reference>
<protein>
    <submittedName>
        <fullName evidence="1">Uncharacterized protein</fullName>
    </submittedName>
</protein>
<sequence length="123" mass="13738">MIVSSLQRLQHFQDLNPYHLLGLGALGNFSKVPELKKSVKYASTNKFTKLTNLVLISRSTLANLSVLNWTTVFKLSQTMSLVIELNFMRFLNGLGSKNDFSVSGSAPFSNFPFTANGERYSIK</sequence>
<gene>
    <name evidence="1" type="ORF">WICPIJ_001623</name>
</gene>
<comment type="caution">
    <text evidence="1">The sequence shown here is derived from an EMBL/GenBank/DDBJ whole genome shotgun (WGS) entry which is preliminary data.</text>
</comment>
<dbReference type="AlphaFoldDB" id="A0A9P8QAG5"/>
<keyword evidence="2" id="KW-1185">Reference proteome</keyword>
<organism evidence="1 2">
    <name type="scientific">Wickerhamomyces pijperi</name>
    <name type="common">Yeast</name>
    <name type="synonym">Pichia pijperi</name>
    <dbReference type="NCBI Taxonomy" id="599730"/>
    <lineage>
        <taxon>Eukaryota</taxon>
        <taxon>Fungi</taxon>
        <taxon>Dikarya</taxon>
        <taxon>Ascomycota</taxon>
        <taxon>Saccharomycotina</taxon>
        <taxon>Saccharomycetes</taxon>
        <taxon>Phaffomycetales</taxon>
        <taxon>Wickerhamomycetaceae</taxon>
        <taxon>Wickerhamomyces</taxon>
    </lineage>
</organism>
<evidence type="ECO:0000313" key="1">
    <source>
        <dbReference type="EMBL" id="KAH3687392.1"/>
    </source>
</evidence>
<name>A0A9P8QAG5_WICPI</name>